<proteinExistence type="predicted"/>
<accession>A0A562IPL4</accession>
<protein>
    <submittedName>
        <fullName evidence="2">Uncharacterized protein</fullName>
    </submittedName>
</protein>
<keyword evidence="1" id="KW-0472">Membrane</keyword>
<comment type="caution">
    <text evidence="2">The sequence shown here is derived from an EMBL/GenBank/DDBJ whole genome shotgun (WGS) entry which is preliminary data.</text>
</comment>
<reference evidence="2 3" key="1">
    <citation type="submission" date="2019-07" db="EMBL/GenBank/DDBJ databases">
        <title>R&amp;d 2014.</title>
        <authorList>
            <person name="Klenk H.-P."/>
        </authorList>
    </citation>
    <scope>NUCLEOTIDE SEQUENCE [LARGE SCALE GENOMIC DNA]</scope>
    <source>
        <strain evidence="2 3">DSM 45764</strain>
    </source>
</reference>
<keyword evidence="1" id="KW-1133">Transmembrane helix</keyword>
<evidence type="ECO:0000256" key="1">
    <source>
        <dbReference type="SAM" id="Phobius"/>
    </source>
</evidence>
<keyword evidence="1" id="KW-0812">Transmembrane</keyword>
<gene>
    <name evidence="2" type="ORF">JD78_01050</name>
</gene>
<organism evidence="2 3">
    <name type="scientific">Modestobacter roseus</name>
    <dbReference type="NCBI Taxonomy" id="1181884"/>
    <lineage>
        <taxon>Bacteria</taxon>
        <taxon>Bacillati</taxon>
        <taxon>Actinomycetota</taxon>
        <taxon>Actinomycetes</taxon>
        <taxon>Geodermatophilales</taxon>
        <taxon>Geodermatophilaceae</taxon>
        <taxon>Modestobacter</taxon>
    </lineage>
</organism>
<dbReference type="AlphaFoldDB" id="A0A562IPL4"/>
<evidence type="ECO:0000313" key="3">
    <source>
        <dbReference type="Proteomes" id="UP000321490"/>
    </source>
</evidence>
<dbReference type="EMBL" id="VLKF01000001">
    <property type="protein sequence ID" value="TWH72534.1"/>
    <property type="molecule type" value="Genomic_DNA"/>
</dbReference>
<feature type="transmembrane region" description="Helical" evidence="1">
    <location>
        <begin position="91"/>
        <end position="111"/>
    </location>
</feature>
<feature type="transmembrane region" description="Helical" evidence="1">
    <location>
        <begin position="28"/>
        <end position="46"/>
    </location>
</feature>
<dbReference type="Proteomes" id="UP000321490">
    <property type="component" value="Unassembled WGS sequence"/>
</dbReference>
<feature type="transmembrane region" description="Helical" evidence="1">
    <location>
        <begin position="117"/>
        <end position="133"/>
    </location>
</feature>
<evidence type="ECO:0000313" key="2">
    <source>
        <dbReference type="EMBL" id="TWH72534.1"/>
    </source>
</evidence>
<keyword evidence="3" id="KW-1185">Reference proteome</keyword>
<name>A0A562IPL4_9ACTN</name>
<sequence>MGVGLPSAGLVLSLLATAWGIDALFTSWTGAVLCVGVGLVLWRRWLPPAAEVAEQRRAADALRSRRDPGPGDLDAVDRLARGVLARPASDLWGPAAVFAGLAVGCGIAAVLREDPLVAAPVTPLLVAAAWAVAGHRQLLCASQWLDSPPFVRAEQA</sequence>